<reference evidence="1" key="1">
    <citation type="submission" date="2020-08" db="EMBL/GenBank/DDBJ databases">
        <title>Genomic Encyclopedia of Type Strains, Phase IV (KMG-V): Genome sequencing to study the core and pangenomes of soil and plant-associated prokaryotes.</title>
        <authorList>
            <person name="Whitman W."/>
        </authorList>
    </citation>
    <scope>NUCLEOTIDE SEQUENCE [LARGE SCALE GENOMIC DNA]</scope>
    <source>
        <strain evidence="1">M8UP27</strain>
    </source>
</reference>
<accession>A0A7W8MSN2</accession>
<sequence length="205" mass="22064">MMLDQPTDAAEKFAQNWAAEILKTAPLIAPARQFVYPRQIAGEEDALARGALQLMVRPASGGAFLATCALGFTNSAMPTGVFACPNPQEMCALAGGYAYIVDTTQPEHCTHLEMKPVVEARPLVSQGLLLFVGFHSMIAWGASGQAWETARLSWEGVRITGVEANTLHGMGWNLLTDREAAFEVDLLTGHHQGGGFAQPPQRQKS</sequence>
<keyword evidence="2" id="KW-1185">Reference proteome</keyword>
<evidence type="ECO:0000313" key="1">
    <source>
        <dbReference type="EMBL" id="MBB5319151.1"/>
    </source>
</evidence>
<dbReference type="Proteomes" id="UP000568106">
    <property type="component" value="Unassembled WGS sequence"/>
</dbReference>
<dbReference type="AlphaFoldDB" id="A0A7W8MSN2"/>
<protein>
    <submittedName>
        <fullName evidence="1">Uncharacterized protein</fullName>
    </submittedName>
</protein>
<gene>
    <name evidence="1" type="ORF">HDF09_003850</name>
</gene>
<evidence type="ECO:0000313" key="2">
    <source>
        <dbReference type="Proteomes" id="UP000568106"/>
    </source>
</evidence>
<comment type="caution">
    <text evidence="1">The sequence shown here is derived from an EMBL/GenBank/DDBJ whole genome shotgun (WGS) entry which is preliminary data.</text>
</comment>
<organism evidence="1 2">
    <name type="scientific">Tunturiibacter empetritectus</name>
    <dbReference type="NCBI Taxonomy" id="3069691"/>
    <lineage>
        <taxon>Bacteria</taxon>
        <taxon>Pseudomonadati</taxon>
        <taxon>Acidobacteriota</taxon>
        <taxon>Terriglobia</taxon>
        <taxon>Terriglobales</taxon>
        <taxon>Acidobacteriaceae</taxon>
        <taxon>Tunturiibacter</taxon>
    </lineage>
</organism>
<name>A0A7W8MSN2_9BACT</name>
<dbReference type="EMBL" id="JACHDY010000006">
    <property type="protein sequence ID" value="MBB5319151.1"/>
    <property type="molecule type" value="Genomic_DNA"/>
</dbReference>
<proteinExistence type="predicted"/>